<reference evidence="1 2" key="1">
    <citation type="submission" date="2014-07" db="EMBL/GenBank/DDBJ databases">
        <authorList>
            <person name="McCorrison J."/>
            <person name="Sanka R."/>
            <person name="Torralba M."/>
            <person name="Gillis M."/>
            <person name="Haft D.H."/>
            <person name="Methe B."/>
            <person name="Sutton G."/>
            <person name="Nelson K.E."/>
        </authorList>
    </citation>
    <scope>NUCLEOTIDE SEQUENCE [LARGE SCALE GENOMIC DNA]</scope>
    <source>
        <strain evidence="1 2">DNF00450</strain>
    </source>
</reference>
<organism evidence="1 2">
    <name type="scientific">Corynebacterium freneyi DNF00450</name>
    <dbReference type="NCBI Taxonomy" id="1287475"/>
    <lineage>
        <taxon>Bacteria</taxon>
        <taxon>Bacillati</taxon>
        <taxon>Actinomycetota</taxon>
        <taxon>Actinomycetes</taxon>
        <taxon>Mycobacteriales</taxon>
        <taxon>Corynebacteriaceae</taxon>
        <taxon>Corynebacterium</taxon>
    </lineage>
</organism>
<evidence type="ECO:0000313" key="1">
    <source>
        <dbReference type="EMBL" id="KGF17493.1"/>
    </source>
</evidence>
<dbReference type="Proteomes" id="UP000029548">
    <property type="component" value="Unassembled WGS sequence"/>
</dbReference>
<gene>
    <name evidence="1" type="ORF">HMPREF1650_03845</name>
</gene>
<protein>
    <submittedName>
        <fullName evidence="1">Uncharacterized protein</fullName>
    </submittedName>
</protein>
<sequence>MGMKKKGRIAAAMNDLRNKIINWVLVEKPAFAAKVIRRLTSSGAKRGKSGGTGTTAALPAPVAVRSTPLTRDNGLRAANVAAGVPGAE</sequence>
<accession>A0A095Y5D8</accession>
<comment type="caution">
    <text evidence="1">The sequence shown here is derived from an EMBL/GenBank/DDBJ whole genome shotgun (WGS) entry which is preliminary data.</text>
</comment>
<dbReference type="EMBL" id="JRNE01000039">
    <property type="protein sequence ID" value="KGF17493.1"/>
    <property type="molecule type" value="Genomic_DNA"/>
</dbReference>
<evidence type="ECO:0000313" key="2">
    <source>
        <dbReference type="Proteomes" id="UP000029548"/>
    </source>
</evidence>
<dbReference type="AlphaFoldDB" id="A0A095Y5D8"/>
<name>A0A095Y5D8_9CORY</name>
<proteinExistence type="predicted"/>